<dbReference type="Pfam" id="PF01381">
    <property type="entry name" value="HTH_3"/>
    <property type="match status" value="1"/>
</dbReference>
<dbReference type="CDD" id="cd06529">
    <property type="entry name" value="S24_LexA-like"/>
    <property type="match status" value="1"/>
</dbReference>
<keyword evidence="3" id="KW-0804">Transcription</keyword>
<keyword evidence="6" id="KW-1185">Reference proteome</keyword>
<evidence type="ECO:0000259" key="4">
    <source>
        <dbReference type="PROSITE" id="PS50943"/>
    </source>
</evidence>
<dbReference type="Proteomes" id="UP001177872">
    <property type="component" value="Unassembled WGS sequence"/>
</dbReference>
<feature type="domain" description="HTH cro/C1-type" evidence="4">
    <location>
        <begin position="11"/>
        <end position="66"/>
    </location>
</feature>
<evidence type="ECO:0000313" key="6">
    <source>
        <dbReference type="Proteomes" id="UP001177872"/>
    </source>
</evidence>
<dbReference type="InterPro" id="IPR015927">
    <property type="entry name" value="Peptidase_S24_S26A/B/C"/>
</dbReference>
<dbReference type="Gene3D" id="2.10.109.10">
    <property type="entry name" value="Umud Fragment, subunit A"/>
    <property type="match status" value="1"/>
</dbReference>
<evidence type="ECO:0000313" key="5">
    <source>
        <dbReference type="EMBL" id="MDQ1862613.1"/>
    </source>
</evidence>
<dbReference type="CDD" id="cd00093">
    <property type="entry name" value="HTH_XRE"/>
    <property type="match status" value="1"/>
</dbReference>
<dbReference type="PANTHER" id="PTHR40661">
    <property type="match status" value="1"/>
</dbReference>
<dbReference type="InterPro" id="IPR001387">
    <property type="entry name" value="Cro/C1-type_HTH"/>
</dbReference>
<dbReference type="PANTHER" id="PTHR40661:SF2">
    <property type="entry name" value="HTH-TYPE TRANSCRIPTIONAL REGULATOR PRTR"/>
    <property type="match status" value="1"/>
</dbReference>
<dbReference type="SUPFAM" id="SSF51306">
    <property type="entry name" value="LexA/Signal peptidase"/>
    <property type="match status" value="1"/>
</dbReference>
<name>A0ABU0VN26_9GAMM</name>
<dbReference type="Pfam" id="PF00717">
    <property type="entry name" value="Peptidase_S24"/>
    <property type="match status" value="1"/>
</dbReference>
<dbReference type="SUPFAM" id="SSF47413">
    <property type="entry name" value="lambda repressor-like DNA-binding domains"/>
    <property type="match status" value="1"/>
</dbReference>
<dbReference type="InterPro" id="IPR036286">
    <property type="entry name" value="LexA/Signal_pep-like_sf"/>
</dbReference>
<proteinExistence type="predicted"/>
<evidence type="ECO:0000256" key="1">
    <source>
        <dbReference type="ARBA" id="ARBA00023015"/>
    </source>
</evidence>
<dbReference type="EMBL" id="JAVCZN010000006">
    <property type="protein sequence ID" value="MDQ1862613.1"/>
    <property type="molecule type" value="Genomic_DNA"/>
</dbReference>
<organism evidence="5 6">
    <name type="scientific">Serratia ureilytica</name>
    <dbReference type="NCBI Taxonomy" id="300181"/>
    <lineage>
        <taxon>Bacteria</taxon>
        <taxon>Pseudomonadati</taxon>
        <taxon>Pseudomonadota</taxon>
        <taxon>Gammaproteobacteria</taxon>
        <taxon>Enterobacterales</taxon>
        <taxon>Yersiniaceae</taxon>
        <taxon>Serratia</taxon>
    </lineage>
</organism>
<dbReference type="InterPro" id="IPR010982">
    <property type="entry name" value="Lambda_DNA-bd_dom_sf"/>
</dbReference>
<dbReference type="Gene3D" id="1.10.260.40">
    <property type="entry name" value="lambda repressor-like DNA-binding domains"/>
    <property type="match status" value="1"/>
</dbReference>
<sequence>MNTNEKIAARLKSLRASRGLSQKELAIRCGWKSQSRIGNYELAERGVSIDDAITISKALGVSPSELLFGETAPYAGHVVDVKESNPYPVLNLDTVSKHIVDMKITSTNDLNSWIESDAELVGDGFWISVPDESMSSSSGLSIPQTAFVLFDTNRDLKNGDLVAIKFNSSERATFKKYVEEPGLKFLKSLNPLWPIIPITEDFKILGIAVEAKIKLT</sequence>
<keyword evidence="2" id="KW-0238">DNA-binding</keyword>
<dbReference type="PROSITE" id="PS50943">
    <property type="entry name" value="HTH_CROC1"/>
    <property type="match status" value="1"/>
</dbReference>
<evidence type="ECO:0000256" key="3">
    <source>
        <dbReference type="ARBA" id="ARBA00023163"/>
    </source>
</evidence>
<evidence type="ECO:0000256" key="2">
    <source>
        <dbReference type="ARBA" id="ARBA00023125"/>
    </source>
</evidence>
<gene>
    <name evidence="5" type="ORF">Q6237_16620</name>
</gene>
<dbReference type="RefSeq" id="WP_262943363.1">
    <property type="nucleotide sequence ID" value="NZ_JAIQCT010000062.1"/>
</dbReference>
<dbReference type="InterPro" id="IPR039418">
    <property type="entry name" value="LexA-like"/>
</dbReference>
<protein>
    <submittedName>
        <fullName evidence="5">S24 family peptidase</fullName>
    </submittedName>
</protein>
<keyword evidence="1" id="KW-0805">Transcription regulation</keyword>
<comment type="caution">
    <text evidence="5">The sequence shown here is derived from an EMBL/GenBank/DDBJ whole genome shotgun (WGS) entry which is preliminary data.</text>
</comment>
<reference evidence="5" key="1">
    <citation type="submission" date="2023-07" db="EMBL/GenBank/DDBJ databases">
        <title>In vitro acaricidal activity of Serratia ureilytica strains isolated from Mimosa pudica nodules againts the dust mite Tyrophagus putrescentiae.</title>
        <authorList>
            <person name="Wong-Villareal A."/>
            <person name="Cerqueda-Garcia D."/>
        </authorList>
    </citation>
    <scope>NUCLEOTIDE SEQUENCE</scope>
    <source>
        <strain evidence="5">UTS2</strain>
    </source>
</reference>
<dbReference type="SMART" id="SM00530">
    <property type="entry name" value="HTH_XRE"/>
    <property type="match status" value="1"/>
</dbReference>
<accession>A0ABU0VN26</accession>